<dbReference type="InterPro" id="IPR028082">
    <property type="entry name" value="Peripla_BP_I"/>
</dbReference>
<dbReference type="SUPFAM" id="SSF53822">
    <property type="entry name" value="Periplasmic binding protein-like I"/>
    <property type="match status" value="1"/>
</dbReference>
<dbReference type="Pfam" id="PF13458">
    <property type="entry name" value="Peripla_BP_6"/>
    <property type="match status" value="1"/>
</dbReference>
<comment type="caution">
    <text evidence="6">The sequence shown here is derived from an EMBL/GenBank/DDBJ whole genome shotgun (WGS) entry which is preliminary data.</text>
</comment>
<keyword evidence="2 4" id="KW-0732">Signal</keyword>
<sequence>MPTSTLRRTSRALALAAASLLALAQAQAASPIRLTLGVLNDRAGPYSDLAGEGSVVAAEMAAADFKAQNPDFDIRVLSADHQNKPDVGAGIVRQWIDRDDVDVVLDVPFSSVALAVHQIVREKNRLMINSGAGASEITGALCSPNTIHWTYDTWALANGTGGAMVRSGGDTWFFITADYAFGKALERDVSEVVERNGGKVLGSVRHPVAATDYSSFLIQAQGSRAKVIGLANAGSDTINTIKQGAEFGVAEGGQRLAGLLVFLSDVHSLGLKVAQGLVLTEAFYWDLNDGTRAWSRRFAERHKGRMPTMVQAGVYAGMMHYLKAVKATASKDPAKVTAEMRRVPAEDPLFGRSEVRADGRVTHPMYLFEVKKPSESKGPWDYYRLVSTIPADQAFRPLQAGNCPLVTK</sequence>
<name>A0AA37HDY7_9HYPH</name>
<dbReference type="Gene3D" id="3.40.50.2300">
    <property type="match status" value="2"/>
</dbReference>
<protein>
    <recommendedName>
        <fullName evidence="5">Leucine-binding protein domain-containing protein</fullName>
    </recommendedName>
</protein>
<dbReference type="AlphaFoldDB" id="A0AA37HDY7"/>
<organism evidence="6 7">
    <name type="scientific">Methylobacterium frigidaeris</name>
    <dbReference type="NCBI Taxonomy" id="2038277"/>
    <lineage>
        <taxon>Bacteria</taxon>
        <taxon>Pseudomonadati</taxon>
        <taxon>Pseudomonadota</taxon>
        <taxon>Alphaproteobacteria</taxon>
        <taxon>Hyphomicrobiales</taxon>
        <taxon>Methylobacteriaceae</taxon>
        <taxon>Methylobacterium</taxon>
    </lineage>
</organism>
<evidence type="ECO:0000256" key="2">
    <source>
        <dbReference type="ARBA" id="ARBA00022729"/>
    </source>
</evidence>
<dbReference type="InterPro" id="IPR028081">
    <property type="entry name" value="Leu-bd"/>
</dbReference>
<gene>
    <name evidence="6" type="ORF">MPEAHAMD_4334</name>
</gene>
<comment type="similarity">
    <text evidence="1">Belongs to the leucine-binding protein family.</text>
</comment>
<dbReference type="PANTHER" id="PTHR30483">
    <property type="entry name" value="LEUCINE-SPECIFIC-BINDING PROTEIN"/>
    <property type="match status" value="1"/>
</dbReference>
<evidence type="ECO:0000313" key="6">
    <source>
        <dbReference type="EMBL" id="GJD64158.1"/>
    </source>
</evidence>
<evidence type="ECO:0000313" key="7">
    <source>
        <dbReference type="Proteomes" id="UP001055286"/>
    </source>
</evidence>
<dbReference type="CDD" id="cd06327">
    <property type="entry name" value="PBP1_SBP-like"/>
    <property type="match status" value="1"/>
</dbReference>
<keyword evidence="7" id="KW-1185">Reference proteome</keyword>
<feature type="chain" id="PRO_5041260584" description="Leucine-binding protein domain-containing protein" evidence="4">
    <location>
        <begin position="29"/>
        <end position="408"/>
    </location>
</feature>
<reference evidence="6" key="1">
    <citation type="journal article" date="2016" name="Front. Microbiol.">
        <title>Genome Sequence of the Piezophilic, Mesophilic Sulfate-Reducing Bacterium Desulfovibrio indicus J2T.</title>
        <authorList>
            <person name="Cao J."/>
            <person name="Maignien L."/>
            <person name="Shao Z."/>
            <person name="Alain K."/>
            <person name="Jebbar M."/>
        </authorList>
    </citation>
    <scope>NUCLEOTIDE SEQUENCE</scope>
    <source>
        <strain evidence="6">JCM 32048</strain>
    </source>
</reference>
<accession>A0AA37HDY7</accession>
<evidence type="ECO:0000259" key="5">
    <source>
        <dbReference type="Pfam" id="PF13458"/>
    </source>
</evidence>
<evidence type="ECO:0000256" key="1">
    <source>
        <dbReference type="ARBA" id="ARBA00010062"/>
    </source>
</evidence>
<evidence type="ECO:0000256" key="4">
    <source>
        <dbReference type="SAM" id="SignalP"/>
    </source>
</evidence>
<feature type="signal peptide" evidence="4">
    <location>
        <begin position="1"/>
        <end position="28"/>
    </location>
</feature>
<dbReference type="PANTHER" id="PTHR30483:SF6">
    <property type="entry name" value="PERIPLASMIC BINDING PROTEIN OF ABC TRANSPORTER FOR NATURAL AMINO ACIDS"/>
    <property type="match status" value="1"/>
</dbReference>
<reference evidence="6" key="2">
    <citation type="submission" date="2021-08" db="EMBL/GenBank/DDBJ databases">
        <authorList>
            <person name="Tani A."/>
            <person name="Ola A."/>
            <person name="Ogura Y."/>
            <person name="Katsura K."/>
            <person name="Hayashi T."/>
        </authorList>
    </citation>
    <scope>NUCLEOTIDE SEQUENCE</scope>
    <source>
        <strain evidence="6">JCM 32048</strain>
    </source>
</reference>
<keyword evidence="3" id="KW-0029">Amino-acid transport</keyword>
<keyword evidence="3" id="KW-0813">Transport</keyword>
<feature type="domain" description="Leucine-binding protein" evidence="5">
    <location>
        <begin position="35"/>
        <end position="371"/>
    </location>
</feature>
<dbReference type="InterPro" id="IPR051010">
    <property type="entry name" value="BCAA_transport"/>
</dbReference>
<dbReference type="Proteomes" id="UP001055286">
    <property type="component" value="Unassembled WGS sequence"/>
</dbReference>
<proteinExistence type="inferred from homology"/>
<evidence type="ECO:0000256" key="3">
    <source>
        <dbReference type="ARBA" id="ARBA00022970"/>
    </source>
</evidence>
<dbReference type="EMBL" id="BPQJ01000022">
    <property type="protein sequence ID" value="GJD64158.1"/>
    <property type="molecule type" value="Genomic_DNA"/>
</dbReference>
<dbReference type="GO" id="GO:0006865">
    <property type="term" value="P:amino acid transport"/>
    <property type="evidence" value="ECO:0007669"/>
    <property type="project" value="UniProtKB-KW"/>
</dbReference>